<proteinExistence type="predicted"/>
<sequence length="319" mass="36193">MEINSLDDVMAVQTLSRLNRIFPGKDMTFVLDFRNDAEDILAAFEPYYRTAQLAGITDRNMPHQLRDKLDHADVYLWSEVEAFAKLYFSQRNDQAFQAHLKQAFERYEELGREEQELFRRDAASYVTSYDFLSQLVDYDDPELEKLHAFLKMLLPRLRGQEPDPVLIDGAVRLAGYKLVNKREHDIKLEKGEAKPLNPLSAGGGEAWEDPRQKLSEIIKKIHSLFTGKYTDAEVAGWFTAVTGNVVADQRIQMQAKANPTADQFANGDYKLVLGEAIAKALASHHAMSEQTLQNPKVFEDVAEALLHDVYEKARAGAIT</sequence>
<dbReference type="Gene3D" id="3.40.50.300">
    <property type="entry name" value="P-loop containing nucleotide triphosphate hydrolases"/>
    <property type="match status" value="1"/>
</dbReference>
<evidence type="ECO:0000313" key="2">
    <source>
        <dbReference type="Proteomes" id="UP000715965"/>
    </source>
</evidence>
<accession>A0ABR9SH32</accession>
<dbReference type="RefSeq" id="WP_193781218.1">
    <property type="nucleotide sequence ID" value="NZ_JADDOJ010000059.1"/>
</dbReference>
<name>A0ABR9SH32_9BURK</name>
<dbReference type="PANTHER" id="PTHR42927:SF1">
    <property type="entry name" value="HELICASE SUPERFAMILY 1 AND 2 DOMAIN-CONTAINING PROTEIN"/>
    <property type="match status" value="1"/>
</dbReference>
<keyword evidence="2" id="KW-1185">Reference proteome</keyword>
<reference evidence="1 2" key="1">
    <citation type="submission" date="2020-10" db="EMBL/GenBank/DDBJ databases">
        <title>Draft genome of Ramlibacter aquaticus LMG 30558.</title>
        <authorList>
            <person name="Props R."/>
        </authorList>
    </citation>
    <scope>NUCLEOTIDE SEQUENCE [LARGE SCALE GENOMIC DNA]</scope>
    <source>
        <strain evidence="1 2">LMG 30558</strain>
    </source>
</reference>
<dbReference type="InterPro" id="IPR027417">
    <property type="entry name" value="P-loop_NTPase"/>
</dbReference>
<dbReference type="PANTHER" id="PTHR42927">
    <property type="entry name" value="HELICASE SUPERFAMILY 1 AND 2 DOMAIN-CONTAINING PROTEIN"/>
    <property type="match status" value="1"/>
</dbReference>
<gene>
    <name evidence="1" type="ORF">IM725_13890</name>
</gene>
<dbReference type="Proteomes" id="UP000715965">
    <property type="component" value="Unassembled WGS sequence"/>
</dbReference>
<dbReference type="EMBL" id="JADDOJ010000059">
    <property type="protein sequence ID" value="MBE7941667.1"/>
    <property type="molecule type" value="Genomic_DNA"/>
</dbReference>
<evidence type="ECO:0008006" key="3">
    <source>
        <dbReference type="Google" id="ProtNLM"/>
    </source>
</evidence>
<evidence type="ECO:0000313" key="1">
    <source>
        <dbReference type="EMBL" id="MBE7941667.1"/>
    </source>
</evidence>
<organism evidence="1 2">
    <name type="scientific">Ramlibacter aquaticus</name>
    <dbReference type="NCBI Taxonomy" id="2780094"/>
    <lineage>
        <taxon>Bacteria</taxon>
        <taxon>Pseudomonadati</taxon>
        <taxon>Pseudomonadota</taxon>
        <taxon>Betaproteobacteria</taxon>
        <taxon>Burkholderiales</taxon>
        <taxon>Comamonadaceae</taxon>
        <taxon>Ramlibacter</taxon>
    </lineage>
</organism>
<protein>
    <recommendedName>
        <fullName evidence="3">Type I restriction endonuclease subunit R</fullName>
    </recommendedName>
</protein>
<comment type="caution">
    <text evidence="1">The sequence shown here is derived from an EMBL/GenBank/DDBJ whole genome shotgun (WGS) entry which is preliminary data.</text>
</comment>